<dbReference type="Pfam" id="PF01041">
    <property type="entry name" value="DegT_DnrJ_EryC1"/>
    <property type="match status" value="1"/>
</dbReference>
<dbReference type="GO" id="GO:0000166">
    <property type="term" value="F:nucleotide binding"/>
    <property type="evidence" value="ECO:0007669"/>
    <property type="project" value="InterPro"/>
</dbReference>
<sequence length="760" mass="83653">MAPSRTPRVALLGCGPWGRNLARSFAQWGALDTIVDAVPEQAIQLAEYIANQGFHQPTISSWEEVLKNTHIDAIALATPAPKHADMAVTCLAAGKHVFIEKPFALSVEDGNRVIQKAAETGNKIVMIGHLFQYHPAFIKLKDMVRKGRLGVIQHIHSRRLNFGRVREEENAFWNLGVHDLSMILTLANQSPDIVTVQGFHHLRQNIADVASVALSWSSGLQAHIHVSWLYPQKERKMIVVGDIATAVFDDCEPWETKLRVFNNSFQHIDGVLQAMKGGCEAILLQVQEPLDAECREFLDCVESGRRPITSTLEALPVVEVLGRIEAEIQKNRFDSHPVVNEAVEIDYQMPSDQRHDSITETTEQGEVDNLPAEDQVDEKVNRIGQHCESSIPLLDLATQREKLQDKLDDRIARVFQHGKFVLGPEVQELESKLSDFTGAAHVVTCGSGTGALTLSLLALGIQPGDAVLVPDLSFVATVEPVVLLGGIPVFVDVEPQHLTINATLIDAGVMAAKKAGHRAVGIIAVDLYGHPADYDALNEAASRHNLWIIGDAAQSFGGSLNGRRVGTLTQVTTTSFFPSKPLGCYGDGGAVFTEDRDFAHILKSLRQHGLDETKSNGLRIGLNSRLDTIQAAILLCKLDLLSEERKNKEKVASRYSSLLQSVVEVPTTRPGTHSAWAAYTIRSKHRDTVKQHLRDHGIAYAIYYSIPFHKQDVYQRFPVIEGSCPVTERACEEIISLPVGPYLSSTTQTRIVETIRKALG</sequence>
<dbReference type="PANTHER" id="PTHR30244:SF42">
    <property type="entry name" value="UDP-2-ACETAMIDO-2-DEOXY-3-OXO-D-GLUCURONATE AMINOTRANSFERASE"/>
    <property type="match status" value="1"/>
</dbReference>
<dbReference type="InterPro" id="IPR015422">
    <property type="entry name" value="PyrdxlP-dep_Trfase_small"/>
</dbReference>
<dbReference type="RefSeq" id="XP_018380262.1">
    <property type="nucleotide sequence ID" value="XM_018530017.1"/>
</dbReference>
<accession>A0A177D686</accession>
<feature type="domain" description="GFO/IDH/MocA-like oxidoreductase" evidence="3">
    <location>
        <begin position="137"/>
        <end position="245"/>
    </location>
</feature>
<comment type="similarity">
    <text evidence="1">Belongs to the Gfo/Idh/MocA family.</text>
</comment>
<dbReference type="SUPFAM" id="SSF53383">
    <property type="entry name" value="PLP-dependent transferases"/>
    <property type="match status" value="1"/>
</dbReference>
<dbReference type="OMA" id="KNTHIDA"/>
<dbReference type="InterPro" id="IPR036291">
    <property type="entry name" value="NAD(P)-bd_dom_sf"/>
</dbReference>
<keyword evidence="5" id="KW-1185">Reference proteome</keyword>
<dbReference type="Gene3D" id="3.30.360.10">
    <property type="entry name" value="Dihydrodipicolinate Reductase, domain 2"/>
    <property type="match status" value="1"/>
</dbReference>
<dbReference type="Proteomes" id="UP000077248">
    <property type="component" value="Unassembled WGS sequence"/>
</dbReference>
<dbReference type="Pfam" id="PF22725">
    <property type="entry name" value="GFO_IDH_MocA_C3"/>
    <property type="match status" value="1"/>
</dbReference>
<dbReference type="InterPro" id="IPR055170">
    <property type="entry name" value="GFO_IDH_MocA-like_dom"/>
</dbReference>
<dbReference type="STRING" id="5599.A0A177D686"/>
<evidence type="ECO:0000259" key="2">
    <source>
        <dbReference type="Pfam" id="PF01408"/>
    </source>
</evidence>
<dbReference type="Pfam" id="PF01408">
    <property type="entry name" value="GFO_IDH_MocA"/>
    <property type="match status" value="1"/>
</dbReference>
<dbReference type="GO" id="GO:0000271">
    <property type="term" value="P:polysaccharide biosynthetic process"/>
    <property type="evidence" value="ECO:0007669"/>
    <property type="project" value="TreeGrafter"/>
</dbReference>
<reference evidence="4 5" key="1">
    <citation type="submission" date="2016-05" db="EMBL/GenBank/DDBJ databases">
        <title>Comparative analysis of secretome profiles of manganese(II)-oxidizing ascomycete fungi.</title>
        <authorList>
            <consortium name="DOE Joint Genome Institute"/>
            <person name="Zeiner C.A."/>
            <person name="Purvine S.O."/>
            <person name="Zink E.M."/>
            <person name="Wu S."/>
            <person name="Pasa-Tolic L."/>
            <person name="Chaput D.L."/>
            <person name="Haridas S."/>
            <person name="Grigoriev I.V."/>
            <person name="Santelli C.M."/>
            <person name="Hansel C.M."/>
        </authorList>
    </citation>
    <scope>NUCLEOTIDE SEQUENCE [LARGE SCALE GENOMIC DNA]</scope>
    <source>
        <strain evidence="4 5">SRC1lrK2f</strain>
    </source>
</reference>
<dbReference type="InterPro" id="IPR015424">
    <property type="entry name" value="PyrdxlP-dep_Trfase"/>
</dbReference>
<dbReference type="VEuPathDB" id="FungiDB:CC77DRAFT_1099632"/>
<dbReference type="GO" id="GO:0008483">
    <property type="term" value="F:transaminase activity"/>
    <property type="evidence" value="ECO:0007669"/>
    <property type="project" value="TreeGrafter"/>
</dbReference>
<dbReference type="CDD" id="cd00616">
    <property type="entry name" value="AHBA_syn"/>
    <property type="match status" value="1"/>
</dbReference>
<evidence type="ECO:0000313" key="5">
    <source>
        <dbReference type="Proteomes" id="UP000077248"/>
    </source>
</evidence>
<evidence type="ECO:0000256" key="1">
    <source>
        <dbReference type="ARBA" id="ARBA00010928"/>
    </source>
</evidence>
<name>A0A177D686_ALTAL</name>
<dbReference type="PANTHER" id="PTHR30244">
    <property type="entry name" value="TRANSAMINASE"/>
    <property type="match status" value="1"/>
</dbReference>
<dbReference type="GeneID" id="29115611"/>
<organism evidence="4 5">
    <name type="scientific">Alternaria alternata</name>
    <name type="common">Alternaria rot fungus</name>
    <name type="synonym">Torula alternata</name>
    <dbReference type="NCBI Taxonomy" id="5599"/>
    <lineage>
        <taxon>Eukaryota</taxon>
        <taxon>Fungi</taxon>
        <taxon>Dikarya</taxon>
        <taxon>Ascomycota</taxon>
        <taxon>Pezizomycotina</taxon>
        <taxon>Dothideomycetes</taxon>
        <taxon>Pleosporomycetidae</taxon>
        <taxon>Pleosporales</taxon>
        <taxon>Pleosporineae</taxon>
        <taxon>Pleosporaceae</taxon>
        <taxon>Alternaria</taxon>
        <taxon>Alternaria sect. Alternaria</taxon>
        <taxon>Alternaria alternata complex</taxon>
    </lineage>
</organism>
<dbReference type="Gene3D" id="3.90.1150.10">
    <property type="entry name" value="Aspartate Aminotransferase, domain 1"/>
    <property type="match status" value="1"/>
</dbReference>
<dbReference type="SUPFAM" id="SSF55347">
    <property type="entry name" value="Glyceraldehyde-3-phosphate dehydrogenase-like, C-terminal domain"/>
    <property type="match status" value="1"/>
</dbReference>
<gene>
    <name evidence="4" type="ORF">CC77DRAFT_1099632</name>
</gene>
<proteinExistence type="inferred from homology"/>
<dbReference type="EMBL" id="KV441497">
    <property type="protein sequence ID" value="OAG14841.1"/>
    <property type="molecule type" value="Genomic_DNA"/>
</dbReference>
<protein>
    <submittedName>
        <fullName evidence="4">Uncharacterized protein</fullName>
    </submittedName>
</protein>
<evidence type="ECO:0000313" key="4">
    <source>
        <dbReference type="EMBL" id="OAG14841.1"/>
    </source>
</evidence>
<dbReference type="Gene3D" id="3.40.50.720">
    <property type="entry name" value="NAD(P)-binding Rossmann-like Domain"/>
    <property type="match status" value="1"/>
</dbReference>
<evidence type="ECO:0000259" key="3">
    <source>
        <dbReference type="Pfam" id="PF22725"/>
    </source>
</evidence>
<dbReference type="InterPro" id="IPR015421">
    <property type="entry name" value="PyrdxlP-dep_Trfase_major"/>
</dbReference>
<dbReference type="Gene3D" id="3.40.640.10">
    <property type="entry name" value="Type I PLP-dependent aspartate aminotransferase-like (Major domain)"/>
    <property type="match status" value="1"/>
</dbReference>
<dbReference type="InterPro" id="IPR000683">
    <property type="entry name" value="Gfo/Idh/MocA-like_OxRdtase_N"/>
</dbReference>
<dbReference type="SUPFAM" id="SSF51735">
    <property type="entry name" value="NAD(P)-binding Rossmann-fold domains"/>
    <property type="match status" value="1"/>
</dbReference>
<feature type="domain" description="Gfo/Idh/MocA-like oxidoreductase N-terminal" evidence="2">
    <location>
        <begin position="8"/>
        <end position="129"/>
    </location>
</feature>
<dbReference type="AlphaFoldDB" id="A0A177D686"/>
<dbReference type="KEGG" id="aalt:CC77DRAFT_1099632"/>
<dbReference type="GO" id="GO:0030170">
    <property type="term" value="F:pyridoxal phosphate binding"/>
    <property type="evidence" value="ECO:0007669"/>
    <property type="project" value="TreeGrafter"/>
</dbReference>
<dbReference type="InterPro" id="IPR000653">
    <property type="entry name" value="DegT/StrS_aminotransferase"/>
</dbReference>